<dbReference type="Pfam" id="PF04073">
    <property type="entry name" value="tRNA_edit"/>
    <property type="match status" value="1"/>
</dbReference>
<dbReference type="GO" id="GO:0002161">
    <property type="term" value="F:aminoacyl-tRNA deacylase activity"/>
    <property type="evidence" value="ECO:0007669"/>
    <property type="project" value="InterPro"/>
</dbReference>
<feature type="domain" description="YbaK/aminoacyl-tRNA synthetase-associated" evidence="2">
    <location>
        <begin position="55"/>
        <end position="179"/>
    </location>
</feature>
<dbReference type="PANTHER" id="PTHR31423:SF3">
    <property type="entry name" value="PROLYL-TRNA SYNTHETASE ASSOCIATED DOMAIN-CONTAINING PROTEIN 1-RELATED"/>
    <property type="match status" value="1"/>
</dbReference>
<organism evidence="3 6">
    <name type="scientific">Enterocloster aldenensis</name>
    <dbReference type="NCBI Taxonomy" id="358742"/>
    <lineage>
        <taxon>Bacteria</taxon>
        <taxon>Bacillati</taxon>
        <taxon>Bacillota</taxon>
        <taxon>Clostridia</taxon>
        <taxon>Lachnospirales</taxon>
        <taxon>Lachnospiraceae</taxon>
        <taxon>Enterocloster</taxon>
    </lineage>
</organism>
<evidence type="ECO:0000313" key="4">
    <source>
        <dbReference type="EMBL" id="NSJ47254.1"/>
    </source>
</evidence>
<dbReference type="InterPro" id="IPR040285">
    <property type="entry name" value="ProX/PRXD1"/>
</dbReference>
<protein>
    <submittedName>
        <fullName evidence="3">Prolyl-tRNA synthetase associated domain-containing protein</fullName>
    </submittedName>
</protein>
<accession>A0AAX1SM12</accession>
<dbReference type="PANTHER" id="PTHR31423">
    <property type="entry name" value="YBAK DOMAIN-CONTAINING PROTEIN"/>
    <property type="match status" value="1"/>
</dbReference>
<dbReference type="InterPro" id="IPR036754">
    <property type="entry name" value="YbaK/aa-tRNA-synt-asso_dom_sf"/>
</dbReference>
<evidence type="ECO:0000313" key="6">
    <source>
        <dbReference type="Proteomes" id="UP001299608"/>
    </source>
</evidence>
<dbReference type="EMBL" id="JAAITT010000001">
    <property type="protein sequence ID" value="NSJ47254.1"/>
    <property type="molecule type" value="Genomic_DNA"/>
</dbReference>
<reference evidence="4 5" key="1">
    <citation type="journal article" date="2020" name="Cell Host Microbe">
        <title>Functional and Genomic Variation between Human-Derived Isolates of Lachnospiraceae Reveals Inter- and Intra-Species Diversity.</title>
        <authorList>
            <person name="Sorbara M.T."/>
            <person name="Littmann E.R."/>
            <person name="Fontana E."/>
            <person name="Moody T.U."/>
            <person name="Kohout C.E."/>
            <person name="Gjonbalaj M."/>
            <person name="Eaton V."/>
            <person name="Seok R."/>
            <person name="Leiner I.M."/>
            <person name="Pamer E.G."/>
        </authorList>
    </citation>
    <scope>NUCLEOTIDE SEQUENCE [LARGE SCALE GENOMIC DNA]</scope>
    <source>
        <strain evidence="4 5">MSK.1.17</strain>
    </source>
</reference>
<reference evidence="4" key="2">
    <citation type="submission" date="2020-02" db="EMBL/GenBank/DDBJ databases">
        <authorList>
            <person name="Littmann E."/>
            <person name="Sorbara M."/>
        </authorList>
    </citation>
    <scope>NUCLEOTIDE SEQUENCE</scope>
    <source>
        <strain evidence="4">MSK.1.17</strain>
    </source>
</reference>
<evidence type="ECO:0000256" key="1">
    <source>
        <dbReference type="ARBA" id="ARBA00010201"/>
    </source>
</evidence>
<evidence type="ECO:0000313" key="5">
    <source>
        <dbReference type="Proteomes" id="UP000669239"/>
    </source>
</evidence>
<dbReference type="SUPFAM" id="SSF55826">
    <property type="entry name" value="YbaK/ProRS associated domain"/>
    <property type="match status" value="1"/>
</dbReference>
<keyword evidence="5" id="KW-1185">Reference proteome</keyword>
<evidence type="ECO:0000313" key="3">
    <source>
        <dbReference type="EMBL" id="MCG4744133.1"/>
    </source>
</evidence>
<dbReference type="EMBL" id="JAKNGE010000002">
    <property type="protein sequence ID" value="MCG4744133.1"/>
    <property type="molecule type" value="Genomic_DNA"/>
</dbReference>
<dbReference type="InterPro" id="IPR007214">
    <property type="entry name" value="YbaK/aa-tRNA-synth-assoc-dom"/>
</dbReference>
<comment type="caution">
    <text evidence="3">The sequence shown here is derived from an EMBL/GenBank/DDBJ whole genome shotgun (WGS) entry which is preliminary data.</text>
</comment>
<dbReference type="Proteomes" id="UP001299608">
    <property type="component" value="Unassembled WGS sequence"/>
</dbReference>
<name>A0AAX1SM12_9FIRM</name>
<dbReference type="CDD" id="cd04335">
    <property type="entry name" value="PrdX_deacylase"/>
    <property type="match status" value="1"/>
</dbReference>
<evidence type="ECO:0000259" key="2">
    <source>
        <dbReference type="Pfam" id="PF04073"/>
    </source>
</evidence>
<proteinExistence type="inferred from homology"/>
<sequence length="198" mass="22281">MTDTNKTAESLPLYHIDHTLYQGRPADLSGRLEKEIRAYDLLDSLGVPYTRVDHDALPTIEACLEVDRLLGAEICKNLFLRNAQKTEFYLLLMPGNKKFKTAVLSKQIGSARLSFGEPDFMEQFMDLTPGSVTVLGLMNDKENRVRLLIDKDVLDSGFFGCHPCMNTSSILLRTRDLVDKILPAMGHPYTVVDLPYAE</sequence>
<dbReference type="Proteomes" id="UP000669239">
    <property type="component" value="Unassembled WGS sequence"/>
</dbReference>
<comment type="similarity">
    <text evidence="1">Belongs to the PRORSD1 family.</text>
</comment>
<dbReference type="AlphaFoldDB" id="A0AAX1SM12"/>
<dbReference type="RefSeq" id="WP_117557353.1">
    <property type="nucleotide sequence ID" value="NZ_JAAITT010000001.1"/>
</dbReference>
<reference evidence="3" key="3">
    <citation type="submission" date="2022-01" db="EMBL/GenBank/DDBJ databases">
        <title>Collection of gut derived symbiotic bacterial strains cultured from healthy donors.</title>
        <authorList>
            <person name="Lin H."/>
            <person name="Kohout C."/>
            <person name="Waligurski E."/>
            <person name="Pamer E.G."/>
        </authorList>
    </citation>
    <scope>NUCLEOTIDE SEQUENCE</scope>
    <source>
        <strain evidence="3">DFI.6.55</strain>
    </source>
</reference>
<dbReference type="Gene3D" id="3.90.960.10">
    <property type="entry name" value="YbaK/aminoacyl-tRNA synthetase-associated domain"/>
    <property type="match status" value="1"/>
</dbReference>
<gene>
    <name evidence="4" type="ORF">G5B36_00795</name>
    <name evidence="3" type="ORF">L0N08_01745</name>
</gene>